<keyword evidence="1" id="KW-0812">Transmembrane</keyword>
<dbReference type="PANTHER" id="PTHR13568">
    <property type="entry name" value="FAM11A, B PROTEIN"/>
    <property type="match status" value="1"/>
</dbReference>
<proteinExistence type="predicted"/>
<dbReference type="InterPro" id="IPR019396">
    <property type="entry name" value="TM_Fragile-X-F-assoc"/>
</dbReference>
<dbReference type="AlphaFoldDB" id="A0A182MLM9"/>
<protein>
    <submittedName>
        <fullName evidence="2">Uncharacterized protein</fullName>
    </submittedName>
</protein>
<reference evidence="3" key="1">
    <citation type="submission" date="2013-09" db="EMBL/GenBank/DDBJ databases">
        <title>The Genome Sequence of Anopheles culicifacies species A.</title>
        <authorList>
            <consortium name="The Broad Institute Genomics Platform"/>
            <person name="Neafsey D.E."/>
            <person name="Besansky N."/>
            <person name="Howell P."/>
            <person name="Walton C."/>
            <person name="Young S.K."/>
            <person name="Zeng Q."/>
            <person name="Gargeya S."/>
            <person name="Fitzgerald M."/>
            <person name="Haas B."/>
            <person name="Abouelleil A."/>
            <person name="Allen A.W."/>
            <person name="Alvarado L."/>
            <person name="Arachchi H.M."/>
            <person name="Berlin A.M."/>
            <person name="Chapman S.B."/>
            <person name="Gainer-Dewar J."/>
            <person name="Goldberg J."/>
            <person name="Griggs A."/>
            <person name="Gujja S."/>
            <person name="Hansen M."/>
            <person name="Howarth C."/>
            <person name="Imamovic A."/>
            <person name="Ireland A."/>
            <person name="Larimer J."/>
            <person name="McCowan C."/>
            <person name="Murphy C."/>
            <person name="Pearson M."/>
            <person name="Poon T.W."/>
            <person name="Priest M."/>
            <person name="Roberts A."/>
            <person name="Saif S."/>
            <person name="Shea T."/>
            <person name="Sisk P."/>
            <person name="Sykes S."/>
            <person name="Wortman J."/>
            <person name="Nusbaum C."/>
            <person name="Birren B."/>
        </authorList>
    </citation>
    <scope>NUCLEOTIDE SEQUENCE [LARGE SCALE GENOMIC DNA]</scope>
    <source>
        <strain evidence="3">A-37</strain>
    </source>
</reference>
<dbReference type="Proteomes" id="UP000075883">
    <property type="component" value="Unassembled WGS sequence"/>
</dbReference>
<feature type="transmembrane region" description="Helical" evidence="1">
    <location>
        <begin position="15"/>
        <end position="36"/>
    </location>
</feature>
<evidence type="ECO:0000313" key="2">
    <source>
        <dbReference type="EnsemblMetazoa" id="ACUA021253-PA"/>
    </source>
</evidence>
<evidence type="ECO:0000256" key="1">
    <source>
        <dbReference type="SAM" id="Phobius"/>
    </source>
</evidence>
<keyword evidence="1" id="KW-1133">Transmembrane helix</keyword>
<organism evidence="2 3">
    <name type="scientific">Anopheles culicifacies</name>
    <dbReference type="NCBI Taxonomy" id="139723"/>
    <lineage>
        <taxon>Eukaryota</taxon>
        <taxon>Metazoa</taxon>
        <taxon>Ecdysozoa</taxon>
        <taxon>Arthropoda</taxon>
        <taxon>Hexapoda</taxon>
        <taxon>Insecta</taxon>
        <taxon>Pterygota</taxon>
        <taxon>Neoptera</taxon>
        <taxon>Endopterygota</taxon>
        <taxon>Diptera</taxon>
        <taxon>Nematocera</taxon>
        <taxon>Culicoidea</taxon>
        <taxon>Culicidae</taxon>
        <taxon>Anophelinae</taxon>
        <taxon>Anopheles</taxon>
        <taxon>culicifacies species complex</taxon>
    </lineage>
</organism>
<keyword evidence="1" id="KW-0472">Membrane</keyword>
<dbReference type="EnsemblMetazoa" id="ACUA021253-RA">
    <property type="protein sequence ID" value="ACUA021253-PA"/>
    <property type="gene ID" value="ACUA021253"/>
</dbReference>
<feature type="transmembrane region" description="Helical" evidence="1">
    <location>
        <begin position="80"/>
        <end position="99"/>
    </location>
</feature>
<feature type="transmembrane region" description="Helical" evidence="1">
    <location>
        <begin position="276"/>
        <end position="295"/>
    </location>
</feature>
<dbReference type="STRING" id="139723.A0A182MLM9"/>
<feature type="transmembrane region" description="Helical" evidence="1">
    <location>
        <begin position="111"/>
        <end position="132"/>
    </location>
</feature>
<sequence length="381" mass="43113">MNLQSLFQDFNPSKFVVHCCLFTFTILFCLRLDGFIGEYQLSGVSTISFKQCLLAPNKFRSLFLLFVPSDWPYWVVFVPLWVWKSIATLGAIVGAVVWCRHPHYRVEGDSYSHFKAMLISLSLHLILLMFELLACDRLTSGRHLWVLVFIPLIFGSAASVGACVWAVKHDRSFELELFCAVNALQFVFLPLKLDGLVSWSWEVVFVPLWIVLCLSLVAVLYSIIFSVILLRTPEVSIQQKKSAFYSAIGNCATVIPVLVFQVLLADKLDEDLNWPYIAVAGPLLVALFTLILLSFNAKGGNKWWFGIRKNFSQFLLGVLPCLQEYGNISYHTDSGQTVPLDSANVQMDDFEKYDKKSKKALTKKNDHLKPVVPIVSIELPD</sequence>
<reference evidence="2" key="2">
    <citation type="submission" date="2020-05" db="UniProtKB">
        <authorList>
            <consortium name="EnsemblMetazoa"/>
        </authorList>
    </citation>
    <scope>IDENTIFICATION</scope>
    <source>
        <strain evidence="2">A-37</strain>
    </source>
</reference>
<dbReference type="PANTHER" id="PTHR13568:SF6">
    <property type="entry name" value="TRANSMEMBRANE PROTEIN 185A"/>
    <property type="match status" value="1"/>
</dbReference>
<feature type="transmembrane region" description="Helical" evidence="1">
    <location>
        <begin position="242"/>
        <end position="264"/>
    </location>
</feature>
<dbReference type="Pfam" id="PF10269">
    <property type="entry name" value="Tmemb_185A"/>
    <property type="match status" value="1"/>
</dbReference>
<feature type="transmembrane region" description="Helical" evidence="1">
    <location>
        <begin position="173"/>
        <end position="191"/>
    </location>
</feature>
<name>A0A182MLM9_9DIPT</name>
<keyword evidence="3" id="KW-1185">Reference proteome</keyword>
<feature type="transmembrane region" description="Helical" evidence="1">
    <location>
        <begin position="144"/>
        <end position="166"/>
    </location>
</feature>
<evidence type="ECO:0000313" key="3">
    <source>
        <dbReference type="Proteomes" id="UP000075883"/>
    </source>
</evidence>
<accession>A0A182MLM9</accession>
<dbReference type="VEuPathDB" id="VectorBase:ACUA021253"/>
<dbReference type="EMBL" id="AXCM01000085">
    <property type="status" value="NOT_ANNOTATED_CDS"/>
    <property type="molecule type" value="Genomic_DNA"/>
</dbReference>
<feature type="transmembrane region" description="Helical" evidence="1">
    <location>
        <begin position="203"/>
        <end position="230"/>
    </location>
</feature>